<organism evidence="1 2">
    <name type="scientific">Clunio marinus</name>
    <dbReference type="NCBI Taxonomy" id="568069"/>
    <lineage>
        <taxon>Eukaryota</taxon>
        <taxon>Metazoa</taxon>
        <taxon>Ecdysozoa</taxon>
        <taxon>Arthropoda</taxon>
        <taxon>Hexapoda</taxon>
        <taxon>Insecta</taxon>
        <taxon>Pterygota</taxon>
        <taxon>Neoptera</taxon>
        <taxon>Endopterygota</taxon>
        <taxon>Diptera</taxon>
        <taxon>Nematocera</taxon>
        <taxon>Chironomoidea</taxon>
        <taxon>Chironomidae</taxon>
        <taxon>Clunio</taxon>
    </lineage>
</organism>
<evidence type="ECO:0000313" key="2">
    <source>
        <dbReference type="Proteomes" id="UP000183832"/>
    </source>
</evidence>
<protein>
    <submittedName>
        <fullName evidence="1">CLUMA_CG002932, isoform A</fullName>
    </submittedName>
</protein>
<keyword evidence="2" id="KW-1185">Reference proteome</keyword>
<dbReference type="EMBL" id="CVRI01000011">
    <property type="protein sequence ID" value="CRK89171.1"/>
    <property type="molecule type" value="Genomic_DNA"/>
</dbReference>
<accession>A0A1J1HMK7</accession>
<proteinExistence type="predicted"/>
<dbReference type="AlphaFoldDB" id="A0A1J1HMK7"/>
<gene>
    <name evidence="1" type="ORF">CLUMA_CG002932</name>
</gene>
<name>A0A1J1HMK7_9DIPT</name>
<sequence>MTTSPLSFFIQCQGVQVVPVLEFLPSEPNMKVRCSSVNLISSSNSSSTEFSASLSGFPVTKTKFAATRAPIKVYDVPEVIH</sequence>
<evidence type="ECO:0000313" key="1">
    <source>
        <dbReference type="EMBL" id="CRK89171.1"/>
    </source>
</evidence>
<reference evidence="1 2" key="1">
    <citation type="submission" date="2015-04" db="EMBL/GenBank/DDBJ databases">
        <authorList>
            <person name="Syromyatnikov M.Y."/>
            <person name="Popov V.N."/>
        </authorList>
    </citation>
    <scope>NUCLEOTIDE SEQUENCE [LARGE SCALE GENOMIC DNA]</scope>
</reference>
<dbReference type="Proteomes" id="UP000183832">
    <property type="component" value="Unassembled WGS sequence"/>
</dbReference>